<proteinExistence type="predicted"/>
<dbReference type="AlphaFoldDB" id="A0A6J6Q3G0"/>
<dbReference type="InterPro" id="IPR036661">
    <property type="entry name" value="Luciferase-like_sf"/>
</dbReference>
<sequence>MRPCPPAQIPIYVGGHSDIAFRRAATIGDGWLGVHYSPEELLNYCTVLQQAREDAGTADKPFEIIASPMAAPKADLLEELAAAGVTSILTSSWISGGMTAPEVSRAEEMIAAYGERFIN</sequence>
<protein>
    <submittedName>
        <fullName evidence="1">Unannotated protein</fullName>
    </submittedName>
</protein>
<dbReference type="EMBL" id="CAEZXS010000141">
    <property type="protein sequence ID" value="CAB4705569.1"/>
    <property type="molecule type" value="Genomic_DNA"/>
</dbReference>
<name>A0A6J6Q3G0_9ZZZZ</name>
<evidence type="ECO:0000313" key="1">
    <source>
        <dbReference type="EMBL" id="CAB4705569.1"/>
    </source>
</evidence>
<reference evidence="1" key="1">
    <citation type="submission" date="2020-05" db="EMBL/GenBank/DDBJ databases">
        <authorList>
            <person name="Chiriac C."/>
            <person name="Salcher M."/>
            <person name="Ghai R."/>
            <person name="Kavagutti S V."/>
        </authorList>
    </citation>
    <scope>NUCLEOTIDE SEQUENCE</scope>
</reference>
<organism evidence="1">
    <name type="scientific">freshwater metagenome</name>
    <dbReference type="NCBI Taxonomy" id="449393"/>
    <lineage>
        <taxon>unclassified sequences</taxon>
        <taxon>metagenomes</taxon>
        <taxon>ecological metagenomes</taxon>
    </lineage>
</organism>
<accession>A0A6J6Q3G0</accession>
<dbReference type="Gene3D" id="3.20.20.30">
    <property type="entry name" value="Luciferase-like domain"/>
    <property type="match status" value="1"/>
</dbReference>
<gene>
    <name evidence="1" type="ORF">UFOPK2582_01156</name>
</gene>
<dbReference type="GO" id="GO:0016705">
    <property type="term" value="F:oxidoreductase activity, acting on paired donors, with incorporation or reduction of molecular oxygen"/>
    <property type="evidence" value="ECO:0007669"/>
    <property type="project" value="InterPro"/>
</dbReference>
<dbReference type="SUPFAM" id="SSF51679">
    <property type="entry name" value="Bacterial luciferase-like"/>
    <property type="match status" value="1"/>
</dbReference>